<gene>
    <name evidence="6" type="ORF">FHP25_09370</name>
</gene>
<dbReference type="GO" id="GO:0042597">
    <property type="term" value="C:periplasmic space"/>
    <property type="evidence" value="ECO:0007669"/>
    <property type="project" value="UniProtKB-SubCell"/>
</dbReference>
<comment type="similarity">
    <text evidence="2">Belongs to the bacterial solute-binding protein 1 family.</text>
</comment>
<dbReference type="PANTHER" id="PTHR43649:SF34">
    <property type="entry name" value="ABC TRANSPORTER PERIPLASMIC-BINDING PROTEIN YCJN-RELATED"/>
    <property type="match status" value="1"/>
</dbReference>
<evidence type="ECO:0000313" key="7">
    <source>
        <dbReference type="Proteomes" id="UP000321638"/>
    </source>
</evidence>
<keyword evidence="5" id="KW-0574">Periplasm</keyword>
<reference evidence="6 7" key="1">
    <citation type="submission" date="2019-06" db="EMBL/GenBank/DDBJ databases">
        <title>New taxonomy in bacterial strain CC-CFT640, isolated from vineyard.</title>
        <authorList>
            <person name="Lin S.-Y."/>
            <person name="Tsai C.-F."/>
            <person name="Young C.-C."/>
        </authorList>
    </citation>
    <scope>NUCLEOTIDE SEQUENCE [LARGE SCALE GENOMIC DNA]</scope>
    <source>
        <strain evidence="6 7">CC-CFT640</strain>
    </source>
</reference>
<proteinExistence type="inferred from homology"/>
<evidence type="ECO:0000256" key="3">
    <source>
        <dbReference type="ARBA" id="ARBA00022448"/>
    </source>
</evidence>
<dbReference type="EMBL" id="VDUZ01000008">
    <property type="protein sequence ID" value="TXL77627.1"/>
    <property type="molecule type" value="Genomic_DNA"/>
</dbReference>
<name>A0A5C8PQZ0_9HYPH</name>
<dbReference type="Gene3D" id="3.40.190.10">
    <property type="entry name" value="Periplasmic binding protein-like II"/>
    <property type="match status" value="2"/>
</dbReference>
<evidence type="ECO:0000313" key="6">
    <source>
        <dbReference type="EMBL" id="TXL77627.1"/>
    </source>
</evidence>
<dbReference type="SUPFAM" id="SSF53850">
    <property type="entry name" value="Periplasmic binding protein-like II"/>
    <property type="match status" value="1"/>
</dbReference>
<comment type="caution">
    <text evidence="6">The sequence shown here is derived from an EMBL/GenBank/DDBJ whole genome shotgun (WGS) entry which is preliminary data.</text>
</comment>
<sequence length="316" mass="33801">MYRDHTTDGDISKPGIDYATTSEGKITSLPLLVDYFILYYNKELFAKKNLAPPKTLDEMYDAAVKLNDPDNGISGYVGRGLRNANVVLYTQYLSGWGQQTTTGTPPRLLTDTPDAVAAAEYYKKILTTAAPKGVTGFNWNECQGLFVQGRAAMWLDGIGFAPPAEDKTKSRIVGKVGYTVPPAGPKAHHSVFFGGGAAIPAASTKKEAAYMASLWMTGREMCSRMLQTGGGVPFRSAPLKDPKVLAQLTIPKEWADAAAGCAPISMPGLPVIVPVTQFRDTIGTALTNLLGGADAASEMKRATAEFKPILDKSEQG</sequence>
<evidence type="ECO:0000256" key="5">
    <source>
        <dbReference type="ARBA" id="ARBA00022764"/>
    </source>
</evidence>
<comment type="subcellular location">
    <subcellularLocation>
        <location evidence="1">Periplasm</location>
    </subcellularLocation>
</comment>
<evidence type="ECO:0000256" key="4">
    <source>
        <dbReference type="ARBA" id="ARBA00022729"/>
    </source>
</evidence>
<dbReference type="OrthoDB" id="9804061at2"/>
<evidence type="ECO:0000256" key="2">
    <source>
        <dbReference type="ARBA" id="ARBA00008520"/>
    </source>
</evidence>
<keyword evidence="7" id="KW-1185">Reference proteome</keyword>
<protein>
    <submittedName>
        <fullName evidence="6">Extracellular solute-binding protein</fullName>
    </submittedName>
</protein>
<dbReference type="AlphaFoldDB" id="A0A5C8PQZ0"/>
<dbReference type="Proteomes" id="UP000321638">
    <property type="component" value="Unassembled WGS sequence"/>
</dbReference>
<dbReference type="Pfam" id="PF01547">
    <property type="entry name" value="SBP_bac_1"/>
    <property type="match status" value="1"/>
</dbReference>
<dbReference type="InterPro" id="IPR006059">
    <property type="entry name" value="SBP"/>
</dbReference>
<evidence type="ECO:0000256" key="1">
    <source>
        <dbReference type="ARBA" id="ARBA00004418"/>
    </source>
</evidence>
<organism evidence="6 7">
    <name type="scientific">Vineibacter terrae</name>
    <dbReference type="NCBI Taxonomy" id="2586908"/>
    <lineage>
        <taxon>Bacteria</taxon>
        <taxon>Pseudomonadati</taxon>
        <taxon>Pseudomonadota</taxon>
        <taxon>Alphaproteobacteria</taxon>
        <taxon>Hyphomicrobiales</taxon>
        <taxon>Vineibacter</taxon>
    </lineage>
</organism>
<keyword evidence="3" id="KW-0813">Transport</keyword>
<dbReference type="RefSeq" id="WP_147846667.1">
    <property type="nucleotide sequence ID" value="NZ_VDUZ01000008.1"/>
</dbReference>
<dbReference type="InterPro" id="IPR050490">
    <property type="entry name" value="Bact_solute-bd_prot1"/>
</dbReference>
<dbReference type="PANTHER" id="PTHR43649">
    <property type="entry name" value="ARABINOSE-BINDING PROTEIN-RELATED"/>
    <property type="match status" value="1"/>
</dbReference>
<keyword evidence="4" id="KW-0732">Signal</keyword>
<accession>A0A5C8PQZ0</accession>